<evidence type="ECO:0000313" key="8">
    <source>
        <dbReference type="EMBL" id="MCO6043102.1"/>
    </source>
</evidence>
<dbReference type="EMBL" id="JAMXLR010000017">
    <property type="protein sequence ID" value="MCO6043102.1"/>
    <property type="molecule type" value="Genomic_DNA"/>
</dbReference>
<proteinExistence type="inferred from homology"/>
<comment type="similarity">
    <text evidence="2 6">Belongs to the glycosyl hydrolase 53 family.</text>
</comment>
<dbReference type="InterPro" id="IPR017853">
    <property type="entry name" value="GH"/>
</dbReference>
<dbReference type="InterPro" id="IPR011683">
    <property type="entry name" value="Glyco_hydro_53"/>
</dbReference>
<dbReference type="GO" id="GO:0031218">
    <property type="term" value="F:arabinogalactan endo-1,4-beta-galactosidase activity"/>
    <property type="evidence" value="ECO:0007669"/>
    <property type="project" value="UniProtKB-EC"/>
</dbReference>
<comment type="caution">
    <text evidence="8">The sequence shown here is derived from an EMBL/GenBank/DDBJ whole genome shotgun (WGS) entry which is preliminary data.</text>
</comment>
<keyword evidence="4 6" id="KW-0378">Hydrolase</keyword>
<evidence type="ECO:0000256" key="5">
    <source>
        <dbReference type="ARBA" id="ARBA00023295"/>
    </source>
</evidence>
<dbReference type="RefSeq" id="WP_252851202.1">
    <property type="nucleotide sequence ID" value="NZ_JAMXLR010000017.1"/>
</dbReference>
<protein>
    <recommendedName>
        <fullName evidence="3 6">Arabinogalactan endo-beta-1,4-galactanase</fullName>
        <ecNumber evidence="3 6">3.2.1.89</ecNumber>
    </recommendedName>
</protein>
<dbReference type="GO" id="GO:0015926">
    <property type="term" value="F:glucosidase activity"/>
    <property type="evidence" value="ECO:0007669"/>
    <property type="project" value="InterPro"/>
</dbReference>
<feature type="region of interest" description="Disordered" evidence="7">
    <location>
        <begin position="26"/>
        <end position="45"/>
    </location>
</feature>
<accession>A0A9X2F7N2</accession>
<feature type="region of interest" description="Disordered" evidence="7">
    <location>
        <begin position="355"/>
        <end position="376"/>
    </location>
</feature>
<dbReference type="SUPFAM" id="SSF51445">
    <property type="entry name" value="(Trans)glycosidases"/>
    <property type="match status" value="1"/>
</dbReference>
<feature type="signal peptide" evidence="6">
    <location>
        <begin position="1"/>
        <end position="25"/>
    </location>
</feature>
<evidence type="ECO:0000256" key="2">
    <source>
        <dbReference type="ARBA" id="ARBA00010687"/>
    </source>
</evidence>
<feature type="chain" id="PRO_5041015329" description="Arabinogalactan endo-beta-1,4-galactanase" evidence="6">
    <location>
        <begin position="26"/>
        <end position="411"/>
    </location>
</feature>
<evidence type="ECO:0000256" key="6">
    <source>
        <dbReference type="RuleBase" id="RU361192"/>
    </source>
</evidence>
<keyword evidence="6" id="KW-0732">Signal</keyword>
<dbReference type="EC" id="3.2.1.89" evidence="3 6"/>
<evidence type="ECO:0000256" key="3">
    <source>
        <dbReference type="ARBA" id="ARBA00012556"/>
    </source>
</evidence>
<dbReference type="PANTHER" id="PTHR34983:SF1">
    <property type="entry name" value="ARABINOGALACTAN ENDO-BETA-1,4-GALACTANASE A"/>
    <property type="match status" value="1"/>
</dbReference>
<evidence type="ECO:0000313" key="9">
    <source>
        <dbReference type="Proteomes" id="UP001155241"/>
    </source>
</evidence>
<dbReference type="AlphaFoldDB" id="A0A9X2F7N2"/>
<sequence length="411" mass="45913">MKVQSCMATFLTLGLLLAISQAAHAQPTESGPPAAESKQEVQSGGTARNFEYERPLIGADISWAPSQEDRGTKFSDQGVEKDVLEILADHNFNWVRLRLFVDPKAENGYSRQGYCGLEQTLAMAKRVEAAGMKLLLDFHYSDTWADPGKQFTPASWKGLSDDEIADKIYEYTNSVIKRFAAEGVTPEMVQIGNEIHNGLLWPQGRIKDSPDTFGTLLRRASEAVRDADPSIKIMVHPALGGDNGRSVRFFDLVLSHDVVFDVIGQSYYPQHHGTLEQLENNLTDLAKRYRKPIVVVEYQEHRKEVNEIVRDLPDNLGWGTFIWEATSPRWGGLFDRDGAANDRIDIYPAFFESVESTQPQSTKADEQQESTAESKAGDIKIVRDIAYRESTLRSFMAPFGGIPNGSRPGIR</sequence>
<evidence type="ECO:0000256" key="1">
    <source>
        <dbReference type="ARBA" id="ARBA00001695"/>
    </source>
</evidence>
<evidence type="ECO:0000256" key="4">
    <source>
        <dbReference type="ARBA" id="ARBA00022801"/>
    </source>
</evidence>
<dbReference type="Pfam" id="PF07745">
    <property type="entry name" value="Glyco_hydro_53"/>
    <property type="match status" value="1"/>
</dbReference>
<dbReference type="Gene3D" id="3.20.20.80">
    <property type="entry name" value="Glycosidases"/>
    <property type="match status" value="1"/>
</dbReference>
<dbReference type="Proteomes" id="UP001155241">
    <property type="component" value="Unassembled WGS sequence"/>
</dbReference>
<keyword evidence="9" id="KW-1185">Reference proteome</keyword>
<evidence type="ECO:0000256" key="7">
    <source>
        <dbReference type="SAM" id="MobiDB-lite"/>
    </source>
</evidence>
<dbReference type="PANTHER" id="PTHR34983">
    <property type="entry name" value="ARABINOGALACTAN ENDO-BETA-1,4-GALACTANASE A"/>
    <property type="match status" value="1"/>
</dbReference>
<keyword evidence="5 6" id="KW-0326">Glycosidase</keyword>
<name>A0A9X2F7N2_9BACT</name>
<reference evidence="8" key="1">
    <citation type="submission" date="2022-06" db="EMBL/GenBank/DDBJ databases">
        <title>Aeoliella straminimaris, a novel planctomycete from sediments.</title>
        <authorList>
            <person name="Vitorino I.R."/>
            <person name="Lage O.M."/>
        </authorList>
    </citation>
    <scope>NUCLEOTIDE SEQUENCE</scope>
    <source>
        <strain evidence="8">ICT_H6.2</strain>
    </source>
</reference>
<dbReference type="GO" id="GO:0045490">
    <property type="term" value="P:pectin catabolic process"/>
    <property type="evidence" value="ECO:0007669"/>
    <property type="project" value="TreeGrafter"/>
</dbReference>
<organism evidence="8 9">
    <name type="scientific">Aeoliella straminimaris</name>
    <dbReference type="NCBI Taxonomy" id="2954799"/>
    <lineage>
        <taxon>Bacteria</taxon>
        <taxon>Pseudomonadati</taxon>
        <taxon>Planctomycetota</taxon>
        <taxon>Planctomycetia</taxon>
        <taxon>Pirellulales</taxon>
        <taxon>Lacipirellulaceae</taxon>
        <taxon>Aeoliella</taxon>
    </lineage>
</organism>
<comment type="catalytic activity">
    <reaction evidence="1 6">
        <text>The enzyme specifically hydrolyzes (1-&gt;4)-beta-D-galactosidic linkages in type I arabinogalactans.</text>
        <dbReference type="EC" id="3.2.1.89"/>
    </reaction>
</comment>
<gene>
    <name evidence="8" type="ORF">NG895_04220</name>
</gene>